<feature type="region of interest" description="Disordered" evidence="1">
    <location>
        <begin position="1"/>
        <end position="23"/>
    </location>
</feature>
<evidence type="ECO:0000256" key="2">
    <source>
        <dbReference type="SAM" id="Phobius"/>
    </source>
</evidence>
<sequence length="190" mass="21476">MSSSTTATDTSTASGTPSLPPSNNGQLASGTNYFFGFLIAFIAFLFVFLSLGLLARRRRMRLMHDFLLYGESDHLPTISQTEPLMWQPTYITGDGRLWSDIMPLSTSLVQREVIDDKTPAEDAPRPSRKPWRMNTRRKGLQKIQVTEAMDITVMIELPQAPDALEKAEGIHEYQIGMLRVPWKDENLQET</sequence>
<accession>A0AAD6ZZU2</accession>
<keyword evidence="2" id="KW-0472">Membrane</keyword>
<keyword evidence="2" id="KW-0812">Transmembrane</keyword>
<feature type="compositionally biased region" description="Basic and acidic residues" evidence="1">
    <location>
        <begin position="115"/>
        <end position="125"/>
    </location>
</feature>
<keyword evidence="4" id="KW-1185">Reference proteome</keyword>
<gene>
    <name evidence="3" type="ORF">DFH08DRAFT_198067</name>
</gene>
<protein>
    <submittedName>
        <fullName evidence="3">Uncharacterized protein</fullName>
    </submittedName>
</protein>
<keyword evidence="2" id="KW-1133">Transmembrane helix</keyword>
<dbReference type="Proteomes" id="UP001218218">
    <property type="component" value="Unassembled WGS sequence"/>
</dbReference>
<evidence type="ECO:0000256" key="1">
    <source>
        <dbReference type="SAM" id="MobiDB-lite"/>
    </source>
</evidence>
<reference evidence="3" key="1">
    <citation type="submission" date="2023-03" db="EMBL/GenBank/DDBJ databases">
        <title>Massive genome expansion in bonnet fungi (Mycena s.s.) driven by repeated elements and novel gene families across ecological guilds.</title>
        <authorList>
            <consortium name="Lawrence Berkeley National Laboratory"/>
            <person name="Harder C.B."/>
            <person name="Miyauchi S."/>
            <person name="Viragh M."/>
            <person name="Kuo A."/>
            <person name="Thoen E."/>
            <person name="Andreopoulos B."/>
            <person name="Lu D."/>
            <person name="Skrede I."/>
            <person name="Drula E."/>
            <person name="Henrissat B."/>
            <person name="Morin E."/>
            <person name="Kohler A."/>
            <person name="Barry K."/>
            <person name="LaButti K."/>
            <person name="Morin E."/>
            <person name="Salamov A."/>
            <person name="Lipzen A."/>
            <person name="Mereny Z."/>
            <person name="Hegedus B."/>
            <person name="Baldrian P."/>
            <person name="Stursova M."/>
            <person name="Weitz H."/>
            <person name="Taylor A."/>
            <person name="Grigoriev I.V."/>
            <person name="Nagy L.G."/>
            <person name="Martin F."/>
            <person name="Kauserud H."/>
        </authorList>
    </citation>
    <scope>NUCLEOTIDE SEQUENCE</scope>
    <source>
        <strain evidence="3">CBHHK002</strain>
    </source>
</reference>
<dbReference type="AlphaFoldDB" id="A0AAD6ZZU2"/>
<name>A0AAD6ZZU2_9AGAR</name>
<feature type="compositionally biased region" description="Basic residues" evidence="1">
    <location>
        <begin position="126"/>
        <end position="136"/>
    </location>
</feature>
<dbReference type="EMBL" id="JARIHO010000020">
    <property type="protein sequence ID" value="KAJ7346673.1"/>
    <property type="molecule type" value="Genomic_DNA"/>
</dbReference>
<feature type="compositionally biased region" description="Low complexity" evidence="1">
    <location>
        <begin position="1"/>
        <end position="17"/>
    </location>
</feature>
<feature type="region of interest" description="Disordered" evidence="1">
    <location>
        <begin position="115"/>
        <end position="136"/>
    </location>
</feature>
<feature type="transmembrane region" description="Helical" evidence="2">
    <location>
        <begin position="33"/>
        <end position="54"/>
    </location>
</feature>
<evidence type="ECO:0000313" key="4">
    <source>
        <dbReference type="Proteomes" id="UP001218218"/>
    </source>
</evidence>
<comment type="caution">
    <text evidence="3">The sequence shown here is derived from an EMBL/GenBank/DDBJ whole genome shotgun (WGS) entry which is preliminary data.</text>
</comment>
<evidence type="ECO:0000313" key="3">
    <source>
        <dbReference type="EMBL" id="KAJ7346673.1"/>
    </source>
</evidence>
<organism evidence="3 4">
    <name type="scientific">Mycena albidolilacea</name>
    <dbReference type="NCBI Taxonomy" id="1033008"/>
    <lineage>
        <taxon>Eukaryota</taxon>
        <taxon>Fungi</taxon>
        <taxon>Dikarya</taxon>
        <taxon>Basidiomycota</taxon>
        <taxon>Agaricomycotina</taxon>
        <taxon>Agaricomycetes</taxon>
        <taxon>Agaricomycetidae</taxon>
        <taxon>Agaricales</taxon>
        <taxon>Marasmiineae</taxon>
        <taxon>Mycenaceae</taxon>
        <taxon>Mycena</taxon>
    </lineage>
</organism>
<proteinExistence type="predicted"/>